<protein>
    <submittedName>
        <fullName evidence="1">Uncharacterized protein</fullName>
    </submittedName>
</protein>
<comment type="caution">
    <text evidence="1">The sequence shown here is derived from an EMBL/GenBank/DDBJ whole genome shotgun (WGS) entry which is preliminary data.</text>
</comment>
<dbReference type="EMBL" id="JANURN010000002">
    <property type="protein sequence ID" value="MDL0081709.1"/>
    <property type="molecule type" value="Genomic_DNA"/>
</dbReference>
<gene>
    <name evidence="1" type="ORF">NYG90_03290</name>
</gene>
<proteinExistence type="predicted"/>
<name>A0ACC6FR12_9HELI</name>
<dbReference type="Proteomes" id="UP001173802">
    <property type="component" value="Unassembled WGS sequence"/>
</dbReference>
<reference evidence="1 2" key="1">
    <citation type="journal article" date="2023" name="Microorganisms">
        <title>Isolation and Genomic Characteristics of Cat-Borne Campylobacter felis sp. nov. and Sheep-Borne Campylobacter ovis sp. nov.</title>
        <authorList>
            <person name="Wang H."/>
            <person name="Li Y."/>
            <person name="Gu Y."/>
            <person name="Zhou G."/>
            <person name="Chen X."/>
            <person name="Zhang X."/>
            <person name="Shao Z."/>
            <person name="Zhang J."/>
            <person name="Zhang M."/>
        </authorList>
    </citation>
    <scope>NUCLEOTIDE SEQUENCE [LARGE SCALE GENOMIC DNA]</scope>
    <source>
        <strain evidence="1 2">XJK30-2</strain>
    </source>
</reference>
<organism evidence="1 2">
    <name type="scientific">Helicobacter zhangjianzhongii</name>
    <dbReference type="NCBI Taxonomy" id="2974574"/>
    <lineage>
        <taxon>Bacteria</taxon>
        <taxon>Pseudomonadati</taxon>
        <taxon>Campylobacterota</taxon>
        <taxon>Epsilonproteobacteria</taxon>
        <taxon>Campylobacterales</taxon>
        <taxon>Helicobacteraceae</taxon>
        <taxon>Helicobacter</taxon>
    </lineage>
</organism>
<evidence type="ECO:0000313" key="1">
    <source>
        <dbReference type="EMBL" id="MDL0081709.1"/>
    </source>
</evidence>
<evidence type="ECO:0000313" key="2">
    <source>
        <dbReference type="Proteomes" id="UP001173802"/>
    </source>
</evidence>
<keyword evidence="2" id="KW-1185">Reference proteome</keyword>
<accession>A0ACC6FR12</accession>
<sequence length="116" mass="12895">MGLESWISSPCLCDRRPSLISAHGLKTSEAVQGVAAAGFFSKNHDSISQILNPAAKKYQAFKTKTPFLCHCEGAKRPKLSIKKWILVWIATPCRARLAMTEKATILNQPSKRQDLR</sequence>